<evidence type="ECO:0000256" key="3">
    <source>
        <dbReference type="PIRSR" id="PIRSR603542-2"/>
    </source>
</evidence>
<evidence type="ECO:0000256" key="1">
    <source>
        <dbReference type="ARBA" id="ARBA00022679"/>
    </source>
</evidence>
<evidence type="ECO:0000259" key="4">
    <source>
        <dbReference type="Pfam" id="PF01648"/>
    </source>
</evidence>
<keyword evidence="7" id="KW-1185">Reference proteome</keyword>
<dbReference type="GO" id="GO:0005886">
    <property type="term" value="C:plasma membrane"/>
    <property type="evidence" value="ECO:0007669"/>
    <property type="project" value="TreeGrafter"/>
</dbReference>
<dbReference type="AlphaFoldDB" id="A0A4R4T9Y1"/>
<feature type="binding site" evidence="3">
    <location>
        <position position="104"/>
    </location>
    <ligand>
        <name>Mg(2+)</name>
        <dbReference type="ChEBI" id="CHEBI:18420"/>
    </ligand>
</feature>
<dbReference type="EMBL" id="SMKI01000162">
    <property type="protein sequence ID" value="TDC74138.1"/>
    <property type="molecule type" value="Genomic_DNA"/>
</dbReference>
<feature type="binding site" evidence="2">
    <location>
        <position position="146"/>
    </location>
    <ligand>
        <name>CoA</name>
        <dbReference type="ChEBI" id="CHEBI:57287"/>
    </ligand>
</feature>
<sequence>MPLGAILPPWVEVVEAFGDPPEAALLPEEEAVIARAAGRRRRAFTTARHCARQAMGRLGLPPTAILPGTRGAPGWPPGVTGSITHTTGYRAAALSREALAVGVDAEPHRPLPAGVLGRVSTAAEAAALRRLPPGVHWDRLLFSAKESVYKAWFPLTGRQLGFQDAEIFFEPVTSSFSVRFLVPVPEEVGLGPAGFPGRWNVARGLLATAVAVPAERPRQRALVAANQAR</sequence>
<dbReference type="InterPro" id="IPR003542">
    <property type="entry name" value="Enbac_synth_compD-like"/>
</dbReference>
<feature type="binding site" evidence="2">
    <location>
        <position position="150"/>
    </location>
    <ligand>
        <name>CoA</name>
        <dbReference type="ChEBI" id="CHEBI:57287"/>
    </ligand>
</feature>
<evidence type="ECO:0000313" key="6">
    <source>
        <dbReference type="EMBL" id="TDC74138.1"/>
    </source>
</evidence>
<comment type="cofactor">
    <cofactor evidence="3">
        <name>Mg(2+)</name>
        <dbReference type="ChEBI" id="CHEBI:18420"/>
    </cofactor>
</comment>
<dbReference type="PANTHER" id="PTHR38096:SF1">
    <property type="entry name" value="ENTEROBACTIN SYNTHASE COMPONENT D"/>
    <property type="match status" value="1"/>
</dbReference>
<dbReference type="Proteomes" id="UP000295345">
    <property type="component" value="Unassembled WGS sequence"/>
</dbReference>
<dbReference type="RefSeq" id="WP_132818856.1">
    <property type="nucleotide sequence ID" value="NZ_SMKI01000162.1"/>
</dbReference>
<keyword evidence="1 6" id="KW-0808">Transferase</keyword>
<feature type="binding site" evidence="3">
    <location>
        <position position="106"/>
    </location>
    <ligand>
        <name>Mg(2+)</name>
        <dbReference type="ChEBI" id="CHEBI:18420"/>
    </ligand>
</feature>
<dbReference type="Pfam" id="PF17837">
    <property type="entry name" value="4PPT_N"/>
    <property type="match status" value="1"/>
</dbReference>
<dbReference type="Gene3D" id="3.90.470.20">
    <property type="entry name" value="4'-phosphopantetheinyl transferase domain"/>
    <property type="match status" value="1"/>
</dbReference>
<feature type="domain" description="4'-phosphopantetheinyl transferase N-terminal" evidence="5">
    <location>
        <begin position="28"/>
        <end position="94"/>
    </location>
</feature>
<feature type="binding site" evidence="2">
    <location>
        <begin position="84"/>
        <end position="85"/>
    </location>
    <ligand>
        <name>CoA</name>
        <dbReference type="ChEBI" id="CHEBI:57287"/>
    </ligand>
</feature>
<dbReference type="GO" id="GO:0008897">
    <property type="term" value="F:holo-[acyl-carrier-protein] synthase activity"/>
    <property type="evidence" value="ECO:0007669"/>
    <property type="project" value="InterPro"/>
</dbReference>
<feature type="binding site" evidence="2">
    <location>
        <position position="48"/>
    </location>
    <ligand>
        <name>CoA</name>
        <dbReference type="ChEBI" id="CHEBI:57287"/>
    </ligand>
</feature>
<feature type="domain" description="4'-phosphopantetheinyl transferase" evidence="4">
    <location>
        <begin position="100"/>
        <end position="173"/>
    </location>
</feature>
<organism evidence="6 7">
    <name type="scientific">Streptomyces hainanensis</name>
    <dbReference type="NCBI Taxonomy" id="402648"/>
    <lineage>
        <taxon>Bacteria</taxon>
        <taxon>Bacillati</taxon>
        <taxon>Actinomycetota</taxon>
        <taxon>Actinomycetes</taxon>
        <taxon>Kitasatosporales</taxon>
        <taxon>Streptomycetaceae</taxon>
        <taxon>Streptomyces</taxon>
    </lineage>
</organism>
<gene>
    <name evidence="6" type="ORF">E1283_16740</name>
</gene>
<dbReference type="GO" id="GO:0009239">
    <property type="term" value="P:enterobactin biosynthetic process"/>
    <property type="evidence" value="ECO:0007669"/>
    <property type="project" value="InterPro"/>
</dbReference>
<dbReference type="OrthoDB" id="8210607at2"/>
<dbReference type="GO" id="GO:0009366">
    <property type="term" value="C:enterobactin synthetase complex"/>
    <property type="evidence" value="ECO:0007669"/>
    <property type="project" value="InterPro"/>
</dbReference>
<dbReference type="InterPro" id="IPR008278">
    <property type="entry name" value="4-PPantetheinyl_Trfase_dom"/>
</dbReference>
<comment type="caution">
    <text evidence="6">The sequence shown here is derived from an EMBL/GenBank/DDBJ whole genome shotgun (WGS) entry which is preliminary data.</text>
</comment>
<proteinExistence type="predicted"/>
<evidence type="ECO:0000313" key="7">
    <source>
        <dbReference type="Proteomes" id="UP000295345"/>
    </source>
</evidence>
<dbReference type="InterPro" id="IPR041354">
    <property type="entry name" value="4PPT_N"/>
</dbReference>
<reference evidence="6 7" key="1">
    <citation type="submission" date="2019-03" db="EMBL/GenBank/DDBJ databases">
        <title>Draft genome sequences of novel Actinobacteria.</title>
        <authorList>
            <person name="Sahin N."/>
            <person name="Ay H."/>
            <person name="Saygin H."/>
        </authorList>
    </citation>
    <scope>NUCLEOTIDE SEQUENCE [LARGE SCALE GENOMIC DNA]</scope>
    <source>
        <strain evidence="6 7">DSM 41900</strain>
    </source>
</reference>
<dbReference type="PANTHER" id="PTHR38096">
    <property type="entry name" value="ENTEROBACTIN SYNTHASE COMPONENT D"/>
    <property type="match status" value="1"/>
</dbReference>
<protein>
    <submittedName>
        <fullName evidence="6">4'-phosphopantetheinyl transferase superfamily protein</fullName>
    </submittedName>
</protein>
<feature type="binding site" evidence="2">
    <location>
        <position position="104"/>
    </location>
    <ligand>
        <name>CoA</name>
        <dbReference type="ChEBI" id="CHEBI:57287"/>
    </ligand>
</feature>
<feature type="binding site" evidence="2">
    <location>
        <position position="40"/>
    </location>
    <ligand>
        <name>CoA</name>
        <dbReference type="ChEBI" id="CHEBI:57287"/>
    </ligand>
</feature>
<dbReference type="InterPro" id="IPR037143">
    <property type="entry name" value="4-PPantetheinyl_Trfase_dom_sf"/>
</dbReference>
<accession>A0A4R4T9Y1</accession>
<keyword evidence="3" id="KW-0460">Magnesium</keyword>
<name>A0A4R4T9Y1_9ACTN</name>
<evidence type="ECO:0000259" key="5">
    <source>
        <dbReference type="Pfam" id="PF17837"/>
    </source>
</evidence>
<dbReference type="Pfam" id="PF01648">
    <property type="entry name" value="ACPS"/>
    <property type="match status" value="1"/>
</dbReference>
<keyword evidence="3" id="KW-0479">Metal-binding</keyword>
<evidence type="ECO:0000256" key="2">
    <source>
        <dbReference type="PIRSR" id="PIRSR603542-1"/>
    </source>
</evidence>
<dbReference type="PRINTS" id="PR01399">
    <property type="entry name" value="ENTSNTHTASED"/>
</dbReference>
<dbReference type="SUPFAM" id="SSF56214">
    <property type="entry name" value="4'-phosphopantetheinyl transferase"/>
    <property type="match status" value="1"/>
</dbReference>
<dbReference type="GO" id="GO:0000287">
    <property type="term" value="F:magnesium ion binding"/>
    <property type="evidence" value="ECO:0007669"/>
    <property type="project" value="InterPro"/>
</dbReference>
<feature type="binding site" evidence="3">
    <location>
        <position position="105"/>
    </location>
    <ligand>
        <name>Mg(2+)</name>
        <dbReference type="ChEBI" id="CHEBI:18420"/>
    </ligand>
</feature>
<feature type="binding site" evidence="2">
    <location>
        <position position="160"/>
    </location>
    <ligand>
        <name>CoA</name>
        <dbReference type="ChEBI" id="CHEBI:57287"/>
    </ligand>
</feature>